<keyword evidence="10" id="KW-0997">Cell inner membrane</keyword>
<evidence type="ECO:0000313" key="13">
    <source>
        <dbReference type="Proteomes" id="UP000239724"/>
    </source>
</evidence>
<keyword evidence="13" id="KW-1185">Reference proteome</keyword>
<keyword evidence="9 10" id="KW-0472">Membrane</keyword>
<dbReference type="GO" id="GO:0006935">
    <property type="term" value="P:chemotaxis"/>
    <property type="evidence" value="ECO:0007669"/>
    <property type="project" value="UniProtKB-KW"/>
</dbReference>
<dbReference type="OrthoDB" id="7275850at2"/>
<evidence type="ECO:0000256" key="11">
    <source>
        <dbReference type="SAM" id="SignalP"/>
    </source>
</evidence>
<dbReference type="Proteomes" id="UP000239724">
    <property type="component" value="Unassembled WGS sequence"/>
</dbReference>
<dbReference type="RefSeq" id="WP_104521895.1">
    <property type="nucleotide sequence ID" value="NZ_NHRY01000255.1"/>
</dbReference>
<keyword evidence="7 10" id="KW-0283">Flagellar rotation</keyword>
<dbReference type="EMBL" id="NHRY01000255">
    <property type="protein sequence ID" value="PPQ27626.1"/>
    <property type="molecule type" value="Genomic_DNA"/>
</dbReference>
<comment type="subcellular location">
    <subcellularLocation>
        <location evidence="10">Cell inner membrane</location>
    </subcellularLocation>
    <subcellularLocation>
        <location evidence="2">Cell membrane</location>
        <topology evidence="2">Single-pass membrane protein</topology>
    </subcellularLocation>
</comment>
<comment type="function">
    <text evidence="1 10">Controls the rotational direction of flagella during chemotaxis.</text>
</comment>
<dbReference type="GO" id="GO:0071973">
    <property type="term" value="P:bacterial-type flagellum-dependent cell motility"/>
    <property type="evidence" value="ECO:0007669"/>
    <property type="project" value="InterPro"/>
</dbReference>
<dbReference type="PROSITE" id="PS51257">
    <property type="entry name" value="PROKAR_LIPOPROTEIN"/>
    <property type="match status" value="1"/>
</dbReference>
<feature type="signal peptide" evidence="11">
    <location>
        <begin position="1"/>
        <end position="24"/>
    </location>
</feature>
<evidence type="ECO:0000256" key="7">
    <source>
        <dbReference type="ARBA" id="ARBA00022779"/>
    </source>
</evidence>
<proteinExistence type="inferred from homology"/>
<feature type="chain" id="PRO_5015765779" description="Flagellar protein FliL" evidence="11">
    <location>
        <begin position="25"/>
        <end position="131"/>
    </location>
</feature>
<sequence>MITLSRRSALCLLAVAGCPLSARAAEDAKPAKPTFVPLGDFTINLPDDSSMSYVVIGITLEVPPEAVGDMNDIAPRLKDLCISRLMTMAAQGMLAPGHTDLVMIKSSLFDGISRLRPNSVRQVLVTRLLYG</sequence>
<dbReference type="Pfam" id="PF03748">
    <property type="entry name" value="FliL"/>
    <property type="match status" value="1"/>
</dbReference>
<name>A0A2S6MZ49_RHOGL</name>
<dbReference type="GO" id="GO:0005886">
    <property type="term" value="C:plasma membrane"/>
    <property type="evidence" value="ECO:0007669"/>
    <property type="project" value="UniProtKB-SubCell"/>
</dbReference>
<evidence type="ECO:0000256" key="2">
    <source>
        <dbReference type="ARBA" id="ARBA00004162"/>
    </source>
</evidence>
<keyword evidence="8" id="KW-1133">Transmembrane helix</keyword>
<evidence type="ECO:0000256" key="5">
    <source>
        <dbReference type="ARBA" id="ARBA00022500"/>
    </source>
</evidence>
<evidence type="ECO:0000256" key="8">
    <source>
        <dbReference type="ARBA" id="ARBA00022989"/>
    </source>
</evidence>
<reference evidence="12 13" key="1">
    <citation type="journal article" date="2018" name="Arch. Microbiol.">
        <title>New insights into the metabolic potential of the phototrophic purple bacterium Rhodopila globiformis DSM 161(T) from its draft genome sequence and evidence for a vanadium-dependent nitrogenase.</title>
        <authorList>
            <person name="Imhoff J.F."/>
            <person name="Rahn T."/>
            <person name="Kunzel S."/>
            <person name="Neulinger S.C."/>
        </authorList>
    </citation>
    <scope>NUCLEOTIDE SEQUENCE [LARGE SCALE GENOMIC DNA]</scope>
    <source>
        <strain evidence="12 13">DSM 161</strain>
    </source>
</reference>
<keyword evidence="6" id="KW-0812">Transmembrane</keyword>
<dbReference type="AlphaFoldDB" id="A0A2S6MZ49"/>
<comment type="caution">
    <text evidence="12">The sequence shown here is derived from an EMBL/GenBank/DDBJ whole genome shotgun (WGS) entry which is preliminary data.</text>
</comment>
<evidence type="ECO:0000256" key="10">
    <source>
        <dbReference type="RuleBase" id="RU364125"/>
    </source>
</evidence>
<accession>A0A2S6MZ49</accession>
<evidence type="ECO:0000313" key="12">
    <source>
        <dbReference type="EMBL" id="PPQ27626.1"/>
    </source>
</evidence>
<evidence type="ECO:0000256" key="9">
    <source>
        <dbReference type="ARBA" id="ARBA00023136"/>
    </source>
</evidence>
<keyword evidence="11" id="KW-0732">Signal</keyword>
<keyword evidence="4" id="KW-1003">Cell membrane</keyword>
<comment type="similarity">
    <text evidence="3 10">Belongs to the FliL family.</text>
</comment>
<keyword evidence="5 10" id="KW-0145">Chemotaxis</keyword>
<dbReference type="InterPro" id="IPR005503">
    <property type="entry name" value="FliL"/>
</dbReference>
<organism evidence="12 13">
    <name type="scientific">Rhodopila globiformis</name>
    <name type="common">Rhodopseudomonas globiformis</name>
    <dbReference type="NCBI Taxonomy" id="1071"/>
    <lineage>
        <taxon>Bacteria</taxon>
        <taxon>Pseudomonadati</taxon>
        <taxon>Pseudomonadota</taxon>
        <taxon>Alphaproteobacteria</taxon>
        <taxon>Acetobacterales</taxon>
        <taxon>Acetobacteraceae</taxon>
        <taxon>Rhodopila</taxon>
    </lineage>
</organism>
<evidence type="ECO:0000256" key="4">
    <source>
        <dbReference type="ARBA" id="ARBA00022475"/>
    </source>
</evidence>
<protein>
    <recommendedName>
        <fullName evidence="10">Flagellar protein FliL</fullName>
    </recommendedName>
</protein>
<evidence type="ECO:0000256" key="1">
    <source>
        <dbReference type="ARBA" id="ARBA00002254"/>
    </source>
</evidence>
<gene>
    <name evidence="12" type="ORF">CCS01_26805</name>
</gene>
<dbReference type="GO" id="GO:0009425">
    <property type="term" value="C:bacterial-type flagellum basal body"/>
    <property type="evidence" value="ECO:0007669"/>
    <property type="project" value="InterPro"/>
</dbReference>
<evidence type="ECO:0000256" key="6">
    <source>
        <dbReference type="ARBA" id="ARBA00022692"/>
    </source>
</evidence>
<evidence type="ECO:0000256" key="3">
    <source>
        <dbReference type="ARBA" id="ARBA00008281"/>
    </source>
</evidence>